<dbReference type="Proteomes" id="UP000178684">
    <property type="component" value="Unassembled WGS sequence"/>
</dbReference>
<proteinExistence type="predicted"/>
<evidence type="ECO:0000256" key="1">
    <source>
        <dbReference type="SAM" id="Phobius"/>
    </source>
</evidence>
<evidence type="ECO:0000313" key="2">
    <source>
        <dbReference type="EMBL" id="OGF82647.1"/>
    </source>
</evidence>
<feature type="transmembrane region" description="Helical" evidence="1">
    <location>
        <begin position="147"/>
        <end position="168"/>
    </location>
</feature>
<dbReference type="EMBL" id="MFIE01000015">
    <property type="protein sequence ID" value="OGF82647.1"/>
    <property type="molecule type" value="Genomic_DNA"/>
</dbReference>
<sequence>MNMSALIPKFQKRLEIPRVNAVRRVVLFLFLSASFAATVALSVMLFPYTDGFTEKIPLLPGNHIRVQEILNGEVLVSRSQFLQIAKENVTFIALGKKAIVYMTKVGGVSYRYNEDIHHTRFGYFVSSQSIQNEIAIRKIKRDNVNMIISHVGIPLLILAILYLFIGVAQTRHVSGRDKVVFFLFV</sequence>
<reference evidence="2 3" key="1">
    <citation type="journal article" date="2016" name="Nat. Commun.">
        <title>Thousands of microbial genomes shed light on interconnected biogeochemical processes in an aquifer system.</title>
        <authorList>
            <person name="Anantharaman K."/>
            <person name="Brown C.T."/>
            <person name="Hug L.A."/>
            <person name="Sharon I."/>
            <person name="Castelle C.J."/>
            <person name="Probst A.J."/>
            <person name="Thomas B.C."/>
            <person name="Singh A."/>
            <person name="Wilkins M.J."/>
            <person name="Karaoz U."/>
            <person name="Brodie E.L."/>
            <person name="Williams K.H."/>
            <person name="Hubbard S.S."/>
            <person name="Banfield J.F."/>
        </authorList>
    </citation>
    <scope>NUCLEOTIDE SEQUENCE [LARGE SCALE GENOMIC DNA]</scope>
</reference>
<keyword evidence="1" id="KW-1133">Transmembrane helix</keyword>
<gene>
    <name evidence="2" type="ORF">A3B18_03430</name>
</gene>
<dbReference type="AlphaFoldDB" id="A0A1F5X444"/>
<accession>A0A1F5X444</accession>
<keyword evidence="1" id="KW-0472">Membrane</keyword>
<evidence type="ECO:0000313" key="3">
    <source>
        <dbReference type="Proteomes" id="UP000178684"/>
    </source>
</evidence>
<feature type="transmembrane region" description="Helical" evidence="1">
    <location>
        <begin position="21"/>
        <end position="48"/>
    </location>
</feature>
<protein>
    <submittedName>
        <fullName evidence="2">Uncharacterized protein</fullName>
    </submittedName>
</protein>
<name>A0A1F5X444_9BACT</name>
<organism evidence="2 3">
    <name type="scientific">Candidatus Giovannonibacteria bacterium RIFCSPLOWO2_01_FULL_46_13</name>
    <dbReference type="NCBI Taxonomy" id="1798352"/>
    <lineage>
        <taxon>Bacteria</taxon>
        <taxon>Candidatus Giovannoniibacteriota</taxon>
    </lineage>
</organism>
<keyword evidence="1" id="KW-0812">Transmembrane</keyword>
<comment type="caution">
    <text evidence="2">The sequence shown here is derived from an EMBL/GenBank/DDBJ whole genome shotgun (WGS) entry which is preliminary data.</text>
</comment>